<accession>A0ABP9JSW1</accession>
<organism evidence="2 3">
    <name type="scientific">Streptomyces siamensis</name>
    <dbReference type="NCBI Taxonomy" id="1274986"/>
    <lineage>
        <taxon>Bacteria</taxon>
        <taxon>Bacillati</taxon>
        <taxon>Actinomycetota</taxon>
        <taxon>Actinomycetes</taxon>
        <taxon>Kitasatosporales</taxon>
        <taxon>Streptomycetaceae</taxon>
        <taxon>Streptomyces</taxon>
    </lineage>
</organism>
<protein>
    <submittedName>
        <fullName evidence="2">Dihydrofolate reductase family protein</fullName>
    </submittedName>
</protein>
<dbReference type="RefSeq" id="WP_345658867.1">
    <property type="nucleotide sequence ID" value="NZ_BAABKB010000075.1"/>
</dbReference>
<gene>
    <name evidence="2" type="ORF">GCM10023335_90290</name>
</gene>
<evidence type="ECO:0000313" key="3">
    <source>
        <dbReference type="Proteomes" id="UP001501759"/>
    </source>
</evidence>
<dbReference type="InterPro" id="IPR024072">
    <property type="entry name" value="DHFR-like_dom_sf"/>
</dbReference>
<reference evidence="3" key="1">
    <citation type="journal article" date="2019" name="Int. J. Syst. Evol. Microbiol.">
        <title>The Global Catalogue of Microorganisms (GCM) 10K type strain sequencing project: providing services to taxonomists for standard genome sequencing and annotation.</title>
        <authorList>
            <consortium name="The Broad Institute Genomics Platform"/>
            <consortium name="The Broad Institute Genome Sequencing Center for Infectious Disease"/>
            <person name="Wu L."/>
            <person name="Ma J."/>
        </authorList>
    </citation>
    <scope>NUCLEOTIDE SEQUENCE [LARGE SCALE GENOMIC DNA]</scope>
    <source>
        <strain evidence="3">JCM 18409</strain>
    </source>
</reference>
<comment type="caution">
    <text evidence="2">The sequence shown here is derived from an EMBL/GenBank/DDBJ whole genome shotgun (WGS) entry which is preliminary data.</text>
</comment>
<dbReference type="Pfam" id="PF01872">
    <property type="entry name" value="RibD_C"/>
    <property type="match status" value="1"/>
</dbReference>
<name>A0ABP9JSW1_9ACTN</name>
<evidence type="ECO:0000313" key="2">
    <source>
        <dbReference type="EMBL" id="GAA5040121.1"/>
    </source>
</evidence>
<dbReference type="EMBL" id="BAABKB010000075">
    <property type="protein sequence ID" value="GAA5040121.1"/>
    <property type="molecule type" value="Genomic_DNA"/>
</dbReference>
<dbReference type="SUPFAM" id="SSF53597">
    <property type="entry name" value="Dihydrofolate reductase-like"/>
    <property type="match status" value="1"/>
</dbReference>
<keyword evidence="3" id="KW-1185">Reference proteome</keyword>
<evidence type="ECO:0000259" key="1">
    <source>
        <dbReference type="Pfam" id="PF01872"/>
    </source>
</evidence>
<dbReference type="Gene3D" id="3.40.430.10">
    <property type="entry name" value="Dihydrofolate Reductase, subunit A"/>
    <property type="match status" value="1"/>
</dbReference>
<dbReference type="Proteomes" id="UP001501759">
    <property type="component" value="Unassembled WGS sequence"/>
</dbReference>
<sequence length="189" mass="20532">MSVIVIEFITLDGVVSDPDGSAGTPSGGWAFRYGPESVSGDKFRLGSALDDGVLLLGRRTWELFSRLWPGRDDPFSARMNAVPKLVATRTLTDVSAWQNSRVLDQDLADAVRSEGRDVVVTGSLGVVRRLMSHRLVDEYRLLTFPVVLGTGQRLFPADGPPAELECVSVEQVGAAVLTRHRSTGRPLAR</sequence>
<dbReference type="InterPro" id="IPR002734">
    <property type="entry name" value="RibDG_C"/>
</dbReference>
<feature type="domain" description="Bacterial bifunctional deaminase-reductase C-terminal" evidence="1">
    <location>
        <begin position="3"/>
        <end position="176"/>
    </location>
</feature>
<proteinExistence type="predicted"/>